<evidence type="ECO:0000256" key="1">
    <source>
        <dbReference type="ARBA" id="ARBA00004123"/>
    </source>
</evidence>
<dbReference type="InterPro" id="IPR013761">
    <property type="entry name" value="SAM/pointed_sf"/>
</dbReference>
<dbReference type="PANTHER" id="PTHR12247">
    <property type="entry name" value="POLYCOMB GROUP PROTEIN"/>
    <property type="match status" value="1"/>
</dbReference>
<comment type="subcellular location">
    <subcellularLocation>
        <location evidence="1">Nucleus</location>
    </subcellularLocation>
</comment>
<proteinExistence type="predicted"/>
<dbReference type="SMART" id="SM00251">
    <property type="entry name" value="SAM_PNT"/>
    <property type="match status" value="1"/>
</dbReference>
<feature type="compositionally biased region" description="Basic and acidic residues" evidence="6">
    <location>
        <begin position="678"/>
        <end position="705"/>
    </location>
</feature>
<evidence type="ECO:0000256" key="3">
    <source>
        <dbReference type="ARBA" id="ARBA00022737"/>
    </source>
</evidence>
<dbReference type="PANTHER" id="PTHR12247:SF129">
    <property type="entry name" value="SOP-2-RELATED PROTEIN 3"/>
    <property type="match status" value="1"/>
</dbReference>
<feature type="domain" description="SAM" evidence="8">
    <location>
        <begin position="823"/>
        <end position="889"/>
    </location>
</feature>
<accession>A0AAV6UTH2</accession>
<dbReference type="CDD" id="cd20095">
    <property type="entry name" value="MBT_SFMBT_rpt3"/>
    <property type="match status" value="1"/>
</dbReference>
<dbReference type="GO" id="GO:0045892">
    <property type="term" value="P:negative regulation of DNA-templated transcription"/>
    <property type="evidence" value="ECO:0007669"/>
    <property type="project" value="TreeGrafter"/>
</dbReference>
<keyword evidence="4" id="KW-0539">Nucleus</keyword>
<evidence type="ECO:0008006" key="11">
    <source>
        <dbReference type="Google" id="ProtNLM"/>
    </source>
</evidence>
<feature type="repeat" description="MBT" evidence="5">
    <location>
        <begin position="20"/>
        <end position="119"/>
    </location>
</feature>
<feature type="region of interest" description="Disordered" evidence="6">
    <location>
        <begin position="745"/>
        <end position="814"/>
    </location>
</feature>
<feature type="repeat" description="MBT" evidence="5">
    <location>
        <begin position="127"/>
        <end position="231"/>
    </location>
</feature>
<organism evidence="9 10">
    <name type="scientific">Oedothorax gibbosus</name>
    <dbReference type="NCBI Taxonomy" id="931172"/>
    <lineage>
        <taxon>Eukaryota</taxon>
        <taxon>Metazoa</taxon>
        <taxon>Ecdysozoa</taxon>
        <taxon>Arthropoda</taxon>
        <taxon>Chelicerata</taxon>
        <taxon>Arachnida</taxon>
        <taxon>Araneae</taxon>
        <taxon>Araneomorphae</taxon>
        <taxon>Entelegynae</taxon>
        <taxon>Araneoidea</taxon>
        <taxon>Linyphiidae</taxon>
        <taxon>Erigoninae</taxon>
        <taxon>Oedothorax</taxon>
    </lineage>
</organism>
<dbReference type="Pfam" id="PF02820">
    <property type="entry name" value="MBT"/>
    <property type="match status" value="4"/>
</dbReference>
<dbReference type="SUPFAM" id="SSF47769">
    <property type="entry name" value="SAM/Pointed domain"/>
    <property type="match status" value="1"/>
</dbReference>
<dbReference type="InterPro" id="IPR001660">
    <property type="entry name" value="SAM"/>
</dbReference>
<evidence type="ECO:0000256" key="6">
    <source>
        <dbReference type="SAM" id="MobiDB-lite"/>
    </source>
</evidence>
<dbReference type="InterPro" id="IPR050548">
    <property type="entry name" value="PcG_chromatin_remod_factors"/>
</dbReference>
<dbReference type="InterPro" id="IPR038348">
    <property type="entry name" value="SLED_sf"/>
</dbReference>
<dbReference type="GO" id="GO:0043565">
    <property type="term" value="F:sequence-specific DNA binding"/>
    <property type="evidence" value="ECO:0007669"/>
    <property type="project" value="InterPro"/>
</dbReference>
<dbReference type="Gene3D" id="3.90.1150.190">
    <property type="entry name" value="SLED domain"/>
    <property type="match status" value="1"/>
</dbReference>
<protein>
    <recommendedName>
        <fullName evidence="11">Scm-like with four MBT domains protein 1</fullName>
    </recommendedName>
</protein>
<comment type="caution">
    <text evidence="9">The sequence shown here is derived from an EMBL/GenBank/DDBJ whole genome shotgun (WGS) entry which is preliminary data.</text>
</comment>
<dbReference type="InterPro" id="IPR003118">
    <property type="entry name" value="Pointed_dom"/>
</dbReference>
<feature type="repeat" description="MBT" evidence="5">
    <location>
        <begin position="241"/>
        <end position="347"/>
    </location>
</feature>
<dbReference type="InterPro" id="IPR021987">
    <property type="entry name" value="SLED"/>
</dbReference>
<dbReference type="InterPro" id="IPR004092">
    <property type="entry name" value="Mbt"/>
</dbReference>
<dbReference type="Gene3D" id="2.30.30.140">
    <property type="match status" value="4"/>
</dbReference>
<dbReference type="CDD" id="cd20093">
    <property type="entry name" value="MBT_SFMBT_rpt1"/>
    <property type="match status" value="1"/>
</dbReference>
<dbReference type="SUPFAM" id="SSF63748">
    <property type="entry name" value="Tudor/PWWP/MBT"/>
    <property type="match status" value="4"/>
</dbReference>
<evidence type="ECO:0000313" key="9">
    <source>
        <dbReference type="EMBL" id="KAG8186556.1"/>
    </source>
</evidence>
<evidence type="ECO:0000259" key="8">
    <source>
        <dbReference type="SMART" id="SM00454"/>
    </source>
</evidence>
<keyword evidence="3" id="KW-0677">Repeat</keyword>
<evidence type="ECO:0000259" key="7">
    <source>
        <dbReference type="SMART" id="SM00251"/>
    </source>
</evidence>
<gene>
    <name evidence="9" type="ORF">JTE90_020859</name>
</gene>
<feature type="repeat" description="MBT" evidence="5">
    <location>
        <begin position="354"/>
        <end position="451"/>
    </location>
</feature>
<keyword evidence="10" id="KW-1185">Reference proteome</keyword>
<dbReference type="AlphaFoldDB" id="A0AAV6UTH2"/>
<dbReference type="Pfam" id="PF12140">
    <property type="entry name" value="SLED"/>
    <property type="match status" value="1"/>
</dbReference>
<feature type="compositionally biased region" description="Basic residues" evidence="6">
    <location>
        <begin position="661"/>
        <end position="675"/>
    </location>
</feature>
<name>A0AAV6UTH2_9ARAC</name>
<dbReference type="GO" id="GO:0003682">
    <property type="term" value="F:chromatin binding"/>
    <property type="evidence" value="ECO:0007669"/>
    <property type="project" value="TreeGrafter"/>
</dbReference>
<dbReference type="SMART" id="SM00454">
    <property type="entry name" value="SAM"/>
    <property type="match status" value="1"/>
</dbReference>
<feature type="region of interest" description="Disordered" evidence="6">
    <location>
        <begin position="631"/>
        <end position="706"/>
    </location>
</feature>
<dbReference type="Proteomes" id="UP000827092">
    <property type="component" value="Unassembled WGS sequence"/>
</dbReference>
<sequence>MNLEKTLVEKMTYITMGEGEFWPEYLEATETQGVDATAFTHVEHSLDSGLKIGMKLEIPNPDDNSTYWLASVRMICGDLLLIRTAGYNDSSGDSWLNVKENEFHEIGWCSSNKKKLIPPKKVLEKHPDLDSLISKELRNAQIISTCLYNDLKSGVLPIDKIKCGMKLEIEESYTSQRIWIATVMKNVGGRLLLKYDGSKEDSQREIWLFYLDDRLHLAEYGQENNLQYCPPDELKAHLSDEEWKNILKKSLKEAKENPFPARILEPRVPLKKHKFEIGMKLEAVNTLNFTDICPATVTQILDDFHFLITMDSFQEDGPSSTACCHSNYPYIFPINWAETNGLDLKTPKGYESKFLWNDYLKSNNAKAAPKEFFSEHLTNAEFQVSNKLEAADPFSLGDIKAATVVKVVDPLIWLHFDNEESDQNTFIRSMKSFNMFPVGWCASNSYPLQTPKLSEAEEKMEIVEKEVKNVAQKSSQEASTSSPTGHLHSKSWCPKIYFNHRCFTGPLLSKSKLAELPQAIGPGPLQLVIKDVIYRVVNIAYKSSRVLQILQGNGKSNVGMEQQLIKAKYKGKIFRATIDVIRNSEQVEEFCKNICLKLECCPYLFGPKHVGETCPNDCHTQTKTKFGYNFVKKKNKVGRPPSNSSSGPSENNGETIVKRGGPGRKKKKQHWKHLLSMKLEELDQKAQSRDSSETDERVKPIEQRPNKIPLVGKKKLKHTPSSSIVTRGAKLPNFGLWHHVSPFHARRGRPRTRPIRPPLFPPRKVGRPVGSTKKNLNAARKKEKEDEIIDVCGTRSPSPVEEDNMSSSELPSIPKPTLLQSNPLEWSVEDVVQYLQKTDYAPLAPLLKEQEIDGQALLMLNLCSVQQYLHLKPEPAEKFCYLIKNLKIEFFNHYVT</sequence>
<evidence type="ECO:0000256" key="2">
    <source>
        <dbReference type="ARBA" id="ARBA00022491"/>
    </source>
</evidence>
<dbReference type="GO" id="GO:0005634">
    <property type="term" value="C:nucleus"/>
    <property type="evidence" value="ECO:0007669"/>
    <property type="project" value="UniProtKB-SubCell"/>
</dbReference>
<keyword evidence="2" id="KW-0678">Repressor</keyword>
<evidence type="ECO:0000256" key="4">
    <source>
        <dbReference type="ARBA" id="ARBA00023242"/>
    </source>
</evidence>
<reference evidence="9 10" key="1">
    <citation type="journal article" date="2022" name="Nat. Ecol. Evol.">
        <title>A masculinizing supergene underlies an exaggerated male reproductive morph in a spider.</title>
        <authorList>
            <person name="Hendrickx F."/>
            <person name="De Corte Z."/>
            <person name="Sonet G."/>
            <person name="Van Belleghem S.M."/>
            <person name="Kostlbacher S."/>
            <person name="Vangestel C."/>
        </authorList>
    </citation>
    <scope>NUCLEOTIDE SEQUENCE [LARGE SCALE GENOMIC DNA]</scope>
    <source>
        <strain evidence="9">W744_W776</strain>
    </source>
</reference>
<dbReference type="EMBL" id="JAFNEN010000297">
    <property type="protein sequence ID" value="KAG8186556.1"/>
    <property type="molecule type" value="Genomic_DNA"/>
</dbReference>
<evidence type="ECO:0000256" key="5">
    <source>
        <dbReference type="PROSITE-ProRule" id="PRU00459"/>
    </source>
</evidence>
<dbReference type="Gene3D" id="1.10.150.50">
    <property type="entry name" value="Transcription Factor, Ets-1"/>
    <property type="match status" value="1"/>
</dbReference>
<dbReference type="CDD" id="cd20096">
    <property type="entry name" value="MBT_SFMBT_rpt4"/>
    <property type="match status" value="1"/>
</dbReference>
<dbReference type="PROSITE" id="PS51079">
    <property type="entry name" value="MBT"/>
    <property type="match status" value="4"/>
</dbReference>
<feature type="compositionally biased region" description="Basic residues" evidence="6">
    <location>
        <begin position="745"/>
        <end position="754"/>
    </location>
</feature>
<evidence type="ECO:0000313" key="10">
    <source>
        <dbReference type="Proteomes" id="UP000827092"/>
    </source>
</evidence>
<dbReference type="CDD" id="cd20094">
    <property type="entry name" value="MBT_SFMBT_rpt2"/>
    <property type="match status" value="1"/>
</dbReference>
<feature type="compositionally biased region" description="Low complexity" evidence="6">
    <location>
        <begin position="640"/>
        <end position="654"/>
    </location>
</feature>
<dbReference type="SMART" id="SM00561">
    <property type="entry name" value="MBT"/>
    <property type="match status" value="4"/>
</dbReference>
<dbReference type="GO" id="GO:0042393">
    <property type="term" value="F:histone binding"/>
    <property type="evidence" value="ECO:0007669"/>
    <property type="project" value="TreeGrafter"/>
</dbReference>
<feature type="domain" description="PNT" evidence="7">
    <location>
        <begin position="803"/>
        <end position="890"/>
    </location>
</feature>